<evidence type="ECO:0000313" key="9">
    <source>
        <dbReference type="Proteomes" id="UP000789390"/>
    </source>
</evidence>
<proteinExistence type="inferred from homology"/>
<evidence type="ECO:0000259" key="7">
    <source>
        <dbReference type="PROSITE" id="PS50278"/>
    </source>
</evidence>
<dbReference type="PANTHER" id="PTHR11633:SF1">
    <property type="entry name" value="LD28763P"/>
    <property type="match status" value="1"/>
</dbReference>
<evidence type="ECO:0000313" key="8">
    <source>
        <dbReference type="EMBL" id="CAH0103445.1"/>
    </source>
</evidence>
<evidence type="ECO:0000256" key="4">
    <source>
        <dbReference type="RuleBase" id="RU003818"/>
    </source>
</evidence>
<feature type="domain" description="Platelet-derived growth factor (PDGF) family profile" evidence="7">
    <location>
        <begin position="172"/>
        <end position="243"/>
    </location>
</feature>
<feature type="chain" id="PRO_5035153229" description="Platelet-derived growth factor (PDGF) family profile domain-containing protein" evidence="6">
    <location>
        <begin position="31"/>
        <end position="403"/>
    </location>
</feature>
<comment type="similarity">
    <text evidence="1 4">Belongs to the PDGF/VEGF growth factor family.</text>
</comment>
<dbReference type="GO" id="GO:0005615">
    <property type="term" value="C:extracellular space"/>
    <property type="evidence" value="ECO:0007669"/>
    <property type="project" value="TreeGrafter"/>
</dbReference>
<protein>
    <recommendedName>
        <fullName evidence="7">Platelet-derived growth factor (PDGF) family profile domain-containing protein</fullName>
    </recommendedName>
</protein>
<evidence type="ECO:0000256" key="5">
    <source>
        <dbReference type="SAM" id="MobiDB-lite"/>
    </source>
</evidence>
<dbReference type="PANTHER" id="PTHR11633">
    <property type="entry name" value="PLATELET-DERIVED GROWTH FACTOR"/>
    <property type="match status" value="1"/>
</dbReference>
<dbReference type="GO" id="GO:0070851">
    <property type="term" value="F:growth factor receptor binding"/>
    <property type="evidence" value="ECO:0007669"/>
    <property type="project" value="TreeGrafter"/>
</dbReference>
<dbReference type="SMART" id="SM00141">
    <property type="entry name" value="PDGF"/>
    <property type="match status" value="1"/>
</dbReference>
<dbReference type="GO" id="GO:0016020">
    <property type="term" value="C:membrane"/>
    <property type="evidence" value="ECO:0007669"/>
    <property type="project" value="InterPro"/>
</dbReference>
<dbReference type="InterPro" id="IPR029034">
    <property type="entry name" value="Cystine-knot_cytokine"/>
</dbReference>
<dbReference type="Pfam" id="PF00341">
    <property type="entry name" value="PDGF"/>
    <property type="match status" value="1"/>
</dbReference>
<dbReference type="GO" id="GO:0008284">
    <property type="term" value="P:positive regulation of cell population proliferation"/>
    <property type="evidence" value="ECO:0007669"/>
    <property type="project" value="TreeGrafter"/>
</dbReference>
<dbReference type="FunFam" id="2.10.90.10:FF:000102">
    <property type="entry name" value="Uncharacterized protein"/>
    <property type="match status" value="1"/>
</dbReference>
<dbReference type="Gene3D" id="2.10.90.10">
    <property type="entry name" value="Cystine-knot cytokines"/>
    <property type="match status" value="1"/>
</dbReference>
<dbReference type="GO" id="GO:0051781">
    <property type="term" value="P:positive regulation of cell division"/>
    <property type="evidence" value="ECO:0007669"/>
    <property type="project" value="UniProtKB-KW"/>
</dbReference>
<evidence type="ECO:0000256" key="1">
    <source>
        <dbReference type="ARBA" id="ARBA00006686"/>
    </source>
</evidence>
<evidence type="ECO:0000256" key="3">
    <source>
        <dbReference type="ARBA" id="ARBA00023246"/>
    </source>
</evidence>
<feature type="region of interest" description="Disordered" evidence="5">
    <location>
        <begin position="39"/>
        <end position="71"/>
    </location>
</feature>
<dbReference type="OrthoDB" id="8878063at2759"/>
<dbReference type="Proteomes" id="UP000789390">
    <property type="component" value="Unassembled WGS sequence"/>
</dbReference>
<dbReference type="EMBL" id="CAKKLH010000112">
    <property type="protein sequence ID" value="CAH0103445.1"/>
    <property type="molecule type" value="Genomic_DNA"/>
</dbReference>
<dbReference type="AlphaFoldDB" id="A0A8J2RRG0"/>
<dbReference type="PROSITE" id="PS50278">
    <property type="entry name" value="PDGF_2"/>
    <property type="match status" value="1"/>
</dbReference>
<feature type="region of interest" description="Disordered" evidence="5">
    <location>
        <begin position="366"/>
        <end position="403"/>
    </location>
</feature>
<sequence>MANGQCFQHRRMTFVTFVFILICYSEIVKAQHNWFRPTTTTRRPATTSTTTTTAASSKIKRHPEARNSPTVVFPEDEQDAGYSARKMHQQIPISLLNQLNEAGDWSEFLKYVDNVTVVEGETAGDTPYVYGAWEVDGRTKGQGEERDASVPAKPAHCMPELTTVPLMPNTDSSVLFYPTCTRIERCGGCCSSDLLVCEPIRTEIVHFQVLKTQYAGGSKMKFAGKESVPVEKHTACKCQCKVKESHCTINQEYVPNACRCECSNIDDRRKCESDNQTRYWDSRNCMCRCRDDGYNKQCSTGFYFNEEICKCESWGISRRDIDLDGYDNENDSRQPAVIIPQPSNNNIVIDRRPALTRPVVRPPIYKEEDNYEEEDKKKRPVERFQFANNRNFQNPHAPQQQRN</sequence>
<dbReference type="GO" id="GO:0008083">
    <property type="term" value="F:growth factor activity"/>
    <property type="evidence" value="ECO:0007669"/>
    <property type="project" value="UniProtKB-KW"/>
</dbReference>
<keyword evidence="9" id="KW-1185">Reference proteome</keyword>
<organism evidence="8 9">
    <name type="scientific">Daphnia galeata</name>
    <dbReference type="NCBI Taxonomy" id="27404"/>
    <lineage>
        <taxon>Eukaryota</taxon>
        <taxon>Metazoa</taxon>
        <taxon>Ecdysozoa</taxon>
        <taxon>Arthropoda</taxon>
        <taxon>Crustacea</taxon>
        <taxon>Branchiopoda</taxon>
        <taxon>Diplostraca</taxon>
        <taxon>Cladocera</taxon>
        <taxon>Anomopoda</taxon>
        <taxon>Daphniidae</taxon>
        <taxon>Daphnia</taxon>
    </lineage>
</organism>
<dbReference type="SUPFAM" id="SSF57501">
    <property type="entry name" value="Cystine-knot cytokines"/>
    <property type="match status" value="1"/>
</dbReference>
<dbReference type="InterPro" id="IPR000072">
    <property type="entry name" value="PDGF/VEGF_dom"/>
</dbReference>
<keyword evidence="3" id="KW-0497">Mitogen</keyword>
<evidence type="ECO:0000256" key="6">
    <source>
        <dbReference type="SAM" id="SignalP"/>
    </source>
</evidence>
<keyword evidence="2 4" id="KW-0339">Growth factor</keyword>
<accession>A0A8J2RRG0</accession>
<name>A0A8J2RRG0_9CRUS</name>
<feature type="signal peptide" evidence="6">
    <location>
        <begin position="1"/>
        <end position="30"/>
    </location>
</feature>
<keyword evidence="6" id="KW-0732">Signal</keyword>
<feature type="compositionally biased region" description="Low complexity" evidence="5">
    <location>
        <begin position="39"/>
        <end position="57"/>
    </location>
</feature>
<comment type="caution">
    <text evidence="8">The sequence shown here is derived from an EMBL/GenBank/DDBJ whole genome shotgun (WGS) entry which is preliminary data.</text>
</comment>
<feature type="compositionally biased region" description="Low complexity" evidence="5">
    <location>
        <begin position="383"/>
        <end position="394"/>
    </location>
</feature>
<reference evidence="8" key="1">
    <citation type="submission" date="2021-11" db="EMBL/GenBank/DDBJ databases">
        <authorList>
            <person name="Schell T."/>
        </authorList>
    </citation>
    <scope>NUCLEOTIDE SEQUENCE</scope>
    <source>
        <strain evidence="8">M5</strain>
    </source>
</reference>
<evidence type="ECO:0000256" key="2">
    <source>
        <dbReference type="ARBA" id="ARBA00023030"/>
    </source>
</evidence>
<gene>
    <name evidence="8" type="ORF">DGAL_LOCUS6019</name>
</gene>